<evidence type="ECO:0000256" key="2">
    <source>
        <dbReference type="SAM" id="SignalP"/>
    </source>
</evidence>
<feature type="compositionally biased region" description="Basic and acidic residues" evidence="1">
    <location>
        <begin position="154"/>
        <end position="166"/>
    </location>
</feature>
<feature type="region of interest" description="Disordered" evidence="1">
    <location>
        <begin position="375"/>
        <end position="406"/>
    </location>
</feature>
<feature type="compositionally biased region" description="Basic residues" evidence="1">
    <location>
        <begin position="104"/>
        <end position="127"/>
    </location>
</feature>
<feature type="compositionally biased region" description="Polar residues" evidence="1">
    <location>
        <begin position="167"/>
        <end position="177"/>
    </location>
</feature>
<accession>A0A8B8D720</accession>
<feature type="compositionally biased region" description="Acidic residues" evidence="1">
    <location>
        <begin position="242"/>
        <end position="257"/>
    </location>
</feature>
<feature type="compositionally biased region" description="Polar residues" evidence="1">
    <location>
        <begin position="394"/>
        <end position="406"/>
    </location>
</feature>
<feature type="compositionally biased region" description="Low complexity" evidence="1">
    <location>
        <begin position="258"/>
        <end position="268"/>
    </location>
</feature>
<feature type="region of interest" description="Disordered" evidence="1">
    <location>
        <begin position="48"/>
        <end position="71"/>
    </location>
</feature>
<evidence type="ECO:0000313" key="4">
    <source>
        <dbReference type="RefSeq" id="XP_022322641.1"/>
    </source>
</evidence>
<feature type="compositionally biased region" description="Polar residues" evidence="1">
    <location>
        <begin position="200"/>
        <end position="234"/>
    </location>
</feature>
<gene>
    <name evidence="4" type="primary">LOC111124071</name>
</gene>
<dbReference type="RefSeq" id="XP_022322641.1">
    <property type="nucleotide sequence ID" value="XM_022466933.1"/>
</dbReference>
<dbReference type="AlphaFoldDB" id="A0A8B8D720"/>
<sequence>MAQKNGLGILFLSLFLLIGAVECQWGLGFGWFWGNLEDLKTSEVESGVVKSSSHIPGTQSETPLLGDGESSSEEDLLETLSSVVGKQKSIKRSSYRSRDSMLATRKKRIRKNRRRNKNMQRRQKYRKSLQAVRKRYNDYVRRKYGKLPQGTRAEQTDKLQTGHENSHSFSQSKKQTSVLEELVSASHDGKSILDVLGKSPDTQTSNFSPSSSQRNASPTNDKTSNVGSMSNGIIETTTTGELEAEYENETETTDAPEQEGQTTVPTTITTELTTQETEYEQEYYENTDMLGFGPDVLESYLNLGVEQFENNENNSSATNTLTQKSRALNTQASPLKSNDVAAKDLEKTPQSMPYVLENDTESLQSVPNTKTGIQMQESSMPESLSKKVDAPSTAALSSQIDNSDNNNAVLTSQNDNSNYNNAAITSQIEILNNNNAALKSQNYNSNYNNAPLLSQISDSNNNKKRTKNYCKAWILQ</sequence>
<proteinExistence type="predicted"/>
<evidence type="ECO:0000313" key="3">
    <source>
        <dbReference type="Proteomes" id="UP000694844"/>
    </source>
</evidence>
<keyword evidence="3" id="KW-1185">Reference proteome</keyword>
<feature type="region of interest" description="Disordered" evidence="1">
    <location>
        <begin position="192"/>
        <end position="268"/>
    </location>
</feature>
<feature type="chain" id="PRO_5034974462" evidence="2">
    <location>
        <begin position="24"/>
        <end position="476"/>
    </location>
</feature>
<feature type="signal peptide" evidence="2">
    <location>
        <begin position="1"/>
        <end position="23"/>
    </location>
</feature>
<keyword evidence="2" id="KW-0732">Signal</keyword>
<evidence type="ECO:0000256" key="1">
    <source>
        <dbReference type="SAM" id="MobiDB-lite"/>
    </source>
</evidence>
<dbReference type="Proteomes" id="UP000694844">
    <property type="component" value="Chromosome 3"/>
</dbReference>
<feature type="region of interest" description="Disordered" evidence="1">
    <location>
        <begin position="89"/>
        <end position="177"/>
    </location>
</feature>
<name>A0A8B8D720_CRAVI</name>
<dbReference type="GeneID" id="111124071"/>
<protein>
    <submittedName>
        <fullName evidence="4">Uncharacterized protein DDB_G0288805-like</fullName>
    </submittedName>
</protein>
<organism evidence="3 4">
    <name type="scientific">Crassostrea virginica</name>
    <name type="common">Eastern oyster</name>
    <dbReference type="NCBI Taxonomy" id="6565"/>
    <lineage>
        <taxon>Eukaryota</taxon>
        <taxon>Metazoa</taxon>
        <taxon>Spiralia</taxon>
        <taxon>Lophotrochozoa</taxon>
        <taxon>Mollusca</taxon>
        <taxon>Bivalvia</taxon>
        <taxon>Autobranchia</taxon>
        <taxon>Pteriomorphia</taxon>
        <taxon>Ostreida</taxon>
        <taxon>Ostreoidea</taxon>
        <taxon>Ostreidae</taxon>
        <taxon>Crassostrea</taxon>
    </lineage>
</organism>
<reference evidence="4" key="1">
    <citation type="submission" date="2025-08" db="UniProtKB">
        <authorList>
            <consortium name="RefSeq"/>
        </authorList>
    </citation>
    <scope>IDENTIFICATION</scope>
    <source>
        <tissue evidence="4">Whole sample</tissue>
    </source>
</reference>
<dbReference type="KEGG" id="cvn:111124071"/>